<feature type="domain" description="KANL3/Tex30 alpha/beta hydrolase-like" evidence="1">
    <location>
        <begin position="16"/>
        <end position="157"/>
    </location>
</feature>
<dbReference type="Gene3D" id="3.40.50.1820">
    <property type="entry name" value="alpha/beta hydrolase"/>
    <property type="match status" value="1"/>
</dbReference>
<proteinExistence type="predicted"/>
<gene>
    <name evidence="2" type="ORF">METZ01_LOCUS514067</name>
</gene>
<dbReference type="InterPro" id="IPR026555">
    <property type="entry name" value="NSL3/Tex30"/>
</dbReference>
<name>A0A383EXQ3_9ZZZZ</name>
<dbReference type="Pfam" id="PF20408">
    <property type="entry name" value="Abhydrolase_11"/>
    <property type="match status" value="1"/>
</dbReference>
<evidence type="ECO:0000259" key="1">
    <source>
        <dbReference type="Pfam" id="PF20408"/>
    </source>
</evidence>
<accession>A0A383EXQ3</accession>
<dbReference type="PANTHER" id="PTHR13136">
    <property type="entry name" value="TESTIS DEVELOPMENT PROTEIN PRTD"/>
    <property type="match status" value="1"/>
</dbReference>
<dbReference type="EMBL" id="UINC01229484">
    <property type="protein sequence ID" value="SVE61213.1"/>
    <property type="molecule type" value="Genomic_DNA"/>
</dbReference>
<dbReference type="SUPFAM" id="SSF53474">
    <property type="entry name" value="alpha/beta-Hydrolases"/>
    <property type="match status" value="1"/>
</dbReference>
<reference evidence="2" key="1">
    <citation type="submission" date="2018-05" db="EMBL/GenBank/DDBJ databases">
        <authorList>
            <person name="Lanie J.A."/>
            <person name="Ng W.-L."/>
            <person name="Kazmierczak K.M."/>
            <person name="Andrzejewski T.M."/>
            <person name="Davidsen T.M."/>
            <person name="Wayne K.J."/>
            <person name="Tettelin H."/>
            <person name="Glass J.I."/>
            <person name="Rusch D."/>
            <person name="Podicherti R."/>
            <person name="Tsui H.-C.T."/>
            <person name="Winkler M.E."/>
        </authorList>
    </citation>
    <scope>NUCLEOTIDE SEQUENCE</scope>
</reference>
<dbReference type="InterPro" id="IPR046879">
    <property type="entry name" value="KANL3/Tex30_Abhydrolase"/>
</dbReference>
<evidence type="ECO:0000313" key="2">
    <source>
        <dbReference type="EMBL" id="SVE61213.1"/>
    </source>
</evidence>
<protein>
    <recommendedName>
        <fullName evidence="1">KANL3/Tex30 alpha/beta hydrolase-like domain-containing protein</fullName>
    </recommendedName>
</protein>
<dbReference type="AlphaFoldDB" id="A0A383EXQ3"/>
<dbReference type="InterPro" id="IPR029058">
    <property type="entry name" value="AB_hydrolase_fold"/>
</dbReference>
<organism evidence="2">
    <name type="scientific">marine metagenome</name>
    <dbReference type="NCBI Taxonomy" id="408172"/>
    <lineage>
        <taxon>unclassified sequences</taxon>
        <taxon>metagenomes</taxon>
        <taxon>ecological metagenomes</taxon>
    </lineage>
</organism>
<sequence>METPEFLFDGPTKTARTIVLAHGAGAAMDSPFMTTIAVGLAGRGNRIARFEFPYMRERRIDGKRKPPNSAAALINHWRAVINTLGPAKNLVIGGKSLGGRIASLVADEARVAGLICLGYPFHPPGRPEKRRTEHLLNLATPTLIVQGERDSLGNQGDV</sequence>
<feature type="non-terminal residue" evidence="2">
    <location>
        <position position="158"/>
    </location>
</feature>
<dbReference type="PANTHER" id="PTHR13136:SF11">
    <property type="entry name" value="TESTIS-EXPRESSED PROTEIN 30"/>
    <property type="match status" value="1"/>
</dbReference>